<accession>M5S079</accession>
<feature type="domain" description="Sulfatase N-terminal" evidence="1">
    <location>
        <begin position="1"/>
        <end position="331"/>
    </location>
</feature>
<reference evidence="2 3" key="1">
    <citation type="journal article" date="2013" name="Mar. Genomics">
        <title>Expression of sulfatases in Rhodopirellula baltica and the diversity of sulfatases in the genus Rhodopirellula.</title>
        <authorList>
            <person name="Wegner C.E."/>
            <person name="Richter-Heitmann T."/>
            <person name="Klindworth A."/>
            <person name="Klockow C."/>
            <person name="Richter M."/>
            <person name="Achstetter T."/>
            <person name="Glockner F.O."/>
            <person name="Harder J."/>
        </authorList>
    </citation>
    <scope>NUCLEOTIDE SEQUENCE [LARGE SCALE GENOMIC DNA]</scope>
    <source>
        <strain evidence="2 3">SM1</strain>
    </source>
</reference>
<dbReference type="EMBL" id="ANOG01000505">
    <property type="protein sequence ID" value="EMI19579.1"/>
    <property type="molecule type" value="Genomic_DNA"/>
</dbReference>
<evidence type="ECO:0000313" key="2">
    <source>
        <dbReference type="EMBL" id="EMI19579.1"/>
    </source>
</evidence>
<evidence type="ECO:0000313" key="3">
    <source>
        <dbReference type="Proteomes" id="UP000011991"/>
    </source>
</evidence>
<feature type="non-terminal residue" evidence="2">
    <location>
        <position position="370"/>
    </location>
</feature>
<keyword evidence="3" id="KW-1185">Reference proteome</keyword>
<proteinExistence type="predicted"/>
<evidence type="ECO:0000259" key="1">
    <source>
        <dbReference type="Pfam" id="PF00884"/>
    </source>
</evidence>
<dbReference type="Proteomes" id="UP000011991">
    <property type="component" value="Unassembled WGS sequence"/>
</dbReference>
<name>M5S079_9BACT</name>
<dbReference type="InterPro" id="IPR000917">
    <property type="entry name" value="Sulfatase_N"/>
</dbReference>
<dbReference type="Pfam" id="PF00884">
    <property type="entry name" value="Sulfatase"/>
    <property type="match status" value="1"/>
</dbReference>
<dbReference type="PANTHER" id="PTHR43108:SF6">
    <property type="entry name" value="N-SULPHOGLUCOSAMINE SULPHOHYDROLASE"/>
    <property type="match status" value="1"/>
</dbReference>
<dbReference type="Gene3D" id="3.40.720.10">
    <property type="entry name" value="Alkaline Phosphatase, subunit A"/>
    <property type="match status" value="1"/>
</dbReference>
<dbReference type="InterPro" id="IPR017850">
    <property type="entry name" value="Alkaline_phosphatase_core_sf"/>
</dbReference>
<dbReference type="PANTHER" id="PTHR43108">
    <property type="entry name" value="N-ACETYLGLUCOSAMINE-6-SULFATASE FAMILY MEMBER"/>
    <property type="match status" value="1"/>
</dbReference>
<sequence length="370" mass="41264">MSDDQSFYSLGCYGNEDVKTPNLDQLAADGMVFDNHYDTTAICMASRANVMTGMLEYKTGCNFDHGPMTQDKWQQSYPMLLRGNGYRTGFAGKLGFEVVDAPGSKDLRLPSDDFDVWGGGPGQTSYNTRQNKSMAKYADEYPHSTLSYGAFGRDFVRDSAAKEQPFCLSISFKAPHMPATPDPRFNDVYAGMTFKKPANFGREHGTHFSKQSRQGRQYERFHSWHYSDDYDKVMAKYHQQIYAIDVAVGMIREALEEHGASENTVIFYTSDNGFLCGSHGYGSKVLPYEEASRVPLIVYDPRHPNRGKQLRTDSLTGNIDFAPTILALAGITPPSNMDGRSLMPVLDDPTTDIHTSLPLINVWGPAQVQS</sequence>
<dbReference type="SUPFAM" id="SSF53649">
    <property type="entry name" value="Alkaline phosphatase-like"/>
    <property type="match status" value="1"/>
</dbReference>
<organism evidence="2 3">
    <name type="scientific">Rhodopirellula maiorica SM1</name>
    <dbReference type="NCBI Taxonomy" id="1265738"/>
    <lineage>
        <taxon>Bacteria</taxon>
        <taxon>Pseudomonadati</taxon>
        <taxon>Planctomycetota</taxon>
        <taxon>Planctomycetia</taxon>
        <taxon>Pirellulales</taxon>
        <taxon>Pirellulaceae</taxon>
        <taxon>Novipirellula</taxon>
    </lineage>
</organism>
<comment type="caution">
    <text evidence="2">The sequence shown here is derived from an EMBL/GenBank/DDBJ whole genome shotgun (WGS) entry which is preliminary data.</text>
</comment>
<dbReference type="AlphaFoldDB" id="M5S079"/>
<protein>
    <submittedName>
        <fullName evidence="2">Mucin-desulfating sulfatase (N-acetylglucosamine-6-sulfatase)</fullName>
    </submittedName>
</protein>
<gene>
    <name evidence="2" type="ORF">RMSM_03505</name>
</gene>